<organism evidence="2 3">
    <name type="scientific">Podospora aff. communis PSN243</name>
    <dbReference type="NCBI Taxonomy" id="3040156"/>
    <lineage>
        <taxon>Eukaryota</taxon>
        <taxon>Fungi</taxon>
        <taxon>Dikarya</taxon>
        <taxon>Ascomycota</taxon>
        <taxon>Pezizomycotina</taxon>
        <taxon>Sordariomycetes</taxon>
        <taxon>Sordariomycetidae</taxon>
        <taxon>Sordariales</taxon>
        <taxon>Podosporaceae</taxon>
        <taxon>Podospora</taxon>
    </lineage>
</organism>
<comment type="caution">
    <text evidence="2">The sequence shown here is derived from an EMBL/GenBank/DDBJ whole genome shotgun (WGS) entry which is preliminary data.</text>
</comment>
<keyword evidence="1" id="KW-0732">Signal</keyword>
<evidence type="ECO:0000313" key="2">
    <source>
        <dbReference type="EMBL" id="KAK4449694.1"/>
    </source>
</evidence>
<dbReference type="Proteomes" id="UP001321760">
    <property type="component" value="Unassembled WGS sequence"/>
</dbReference>
<gene>
    <name evidence="2" type="ORF">QBC34DRAFT_380151</name>
</gene>
<dbReference type="AlphaFoldDB" id="A0AAV9GNZ8"/>
<accession>A0AAV9GNZ8</accession>
<reference evidence="2" key="2">
    <citation type="submission" date="2023-05" db="EMBL/GenBank/DDBJ databases">
        <authorList>
            <consortium name="Lawrence Berkeley National Laboratory"/>
            <person name="Steindorff A."/>
            <person name="Hensen N."/>
            <person name="Bonometti L."/>
            <person name="Westerberg I."/>
            <person name="Brannstrom I.O."/>
            <person name="Guillou S."/>
            <person name="Cros-Aarteil S."/>
            <person name="Calhoun S."/>
            <person name="Haridas S."/>
            <person name="Kuo A."/>
            <person name="Mondo S."/>
            <person name="Pangilinan J."/>
            <person name="Riley R."/>
            <person name="Labutti K."/>
            <person name="Andreopoulos B."/>
            <person name="Lipzen A."/>
            <person name="Chen C."/>
            <person name="Yanf M."/>
            <person name="Daum C."/>
            <person name="Ng V."/>
            <person name="Clum A."/>
            <person name="Ohm R."/>
            <person name="Martin F."/>
            <person name="Silar P."/>
            <person name="Natvig D."/>
            <person name="Lalanne C."/>
            <person name="Gautier V."/>
            <person name="Ament-Velasquez S.L."/>
            <person name="Kruys A."/>
            <person name="Hutchinson M.I."/>
            <person name="Powell A.J."/>
            <person name="Barry K."/>
            <person name="Miller A.N."/>
            <person name="Grigoriev I.V."/>
            <person name="Debuchy R."/>
            <person name="Gladieux P."/>
            <person name="Thoren M.H."/>
            <person name="Johannesson H."/>
        </authorList>
    </citation>
    <scope>NUCLEOTIDE SEQUENCE</scope>
    <source>
        <strain evidence="2">PSN243</strain>
    </source>
</reference>
<keyword evidence="3" id="KW-1185">Reference proteome</keyword>
<sequence>MKATTVIQFIVALGLGAVHSTLGAPAANTDKAAALQKRGWALTCDSGYSGCLGSTYCNAQGQPRGGSDDCLAHCKCVETFGCDIFAGC</sequence>
<evidence type="ECO:0000256" key="1">
    <source>
        <dbReference type="SAM" id="SignalP"/>
    </source>
</evidence>
<name>A0AAV9GNZ8_9PEZI</name>
<evidence type="ECO:0000313" key="3">
    <source>
        <dbReference type="Proteomes" id="UP001321760"/>
    </source>
</evidence>
<feature type="chain" id="PRO_5043866308" evidence="1">
    <location>
        <begin position="24"/>
        <end position="88"/>
    </location>
</feature>
<feature type="signal peptide" evidence="1">
    <location>
        <begin position="1"/>
        <end position="23"/>
    </location>
</feature>
<protein>
    <submittedName>
        <fullName evidence="2">Uncharacterized protein</fullName>
    </submittedName>
</protein>
<reference evidence="2" key="1">
    <citation type="journal article" date="2023" name="Mol. Phylogenet. Evol.">
        <title>Genome-scale phylogeny and comparative genomics of the fungal order Sordariales.</title>
        <authorList>
            <person name="Hensen N."/>
            <person name="Bonometti L."/>
            <person name="Westerberg I."/>
            <person name="Brannstrom I.O."/>
            <person name="Guillou S."/>
            <person name="Cros-Aarteil S."/>
            <person name="Calhoun S."/>
            <person name="Haridas S."/>
            <person name="Kuo A."/>
            <person name="Mondo S."/>
            <person name="Pangilinan J."/>
            <person name="Riley R."/>
            <person name="LaButti K."/>
            <person name="Andreopoulos B."/>
            <person name="Lipzen A."/>
            <person name="Chen C."/>
            <person name="Yan M."/>
            <person name="Daum C."/>
            <person name="Ng V."/>
            <person name="Clum A."/>
            <person name="Steindorff A."/>
            <person name="Ohm R.A."/>
            <person name="Martin F."/>
            <person name="Silar P."/>
            <person name="Natvig D.O."/>
            <person name="Lalanne C."/>
            <person name="Gautier V."/>
            <person name="Ament-Velasquez S.L."/>
            <person name="Kruys A."/>
            <person name="Hutchinson M.I."/>
            <person name="Powell A.J."/>
            <person name="Barry K."/>
            <person name="Miller A.N."/>
            <person name="Grigoriev I.V."/>
            <person name="Debuchy R."/>
            <person name="Gladieux P."/>
            <person name="Hiltunen Thoren M."/>
            <person name="Johannesson H."/>
        </authorList>
    </citation>
    <scope>NUCLEOTIDE SEQUENCE</scope>
    <source>
        <strain evidence="2">PSN243</strain>
    </source>
</reference>
<dbReference type="EMBL" id="MU865936">
    <property type="protein sequence ID" value="KAK4449694.1"/>
    <property type="molecule type" value="Genomic_DNA"/>
</dbReference>
<proteinExistence type="predicted"/>